<keyword evidence="2" id="KW-1185">Reference proteome</keyword>
<reference evidence="1 2" key="1">
    <citation type="submission" date="2018-09" db="EMBL/GenBank/DDBJ databases">
        <title>Discovery and Ecogenomic Context for Candidatus Cryosericales, a Global Caldiserica Order Active in Thawing Permafrost.</title>
        <authorList>
            <person name="Martinez M.A."/>
            <person name="Woodcroft B.J."/>
            <person name="Ignacio Espinoza J.C."/>
            <person name="Zayed A."/>
            <person name="Singleton C.M."/>
            <person name="Boyd J."/>
            <person name="Li Y.-F."/>
            <person name="Purvine S."/>
            <person name="Maughan H."/>
            <person name="Hodgkins S.B."/>
            <person name="Anderson D."/>
            <person name="Sederholm M."/>
            <person name="Temperton B."/>
            <person name="Saleska S.R."/>
            <person name="Tyson G.W."/>
            <person name="Rich V.I."/>
        </authorList>
    </citation>
    <scope>NUCLEOTIDE SEQUENCE [LARGE SCALE GENOMIC DNA]</scope>
    <source>
        <strain evidence="1 2">SMC1</strain>
    </source>
</reference>
<sequence length="94" mass="10175">MEAALATIDEARNEIKSLGAALPTTCVAFSHDVPAAETVHISVEEFRLLAVMRDGMTLNDLIATNAASTVDSMRIVRQLLERGLLIAGPRKQTR</sequence>
<dbReference type="AlphaFoldDB" id="A0A398DZZ7"/>
<protein>
    <submittedName>
        <fullName evidence="1">Uncharacterized protein</fullName>
    </submittedName>
</protein>
<gene>
    <name evidence="1" type="ORF">SMC1_09125</name>
</gene>
<dbReference type="Proteomes" id="UP000266113">
    <property type="component" value="Unassembled WGS sequence"/>
</dbReference>
<organism evidence="1 2">
    <name type="scientific">Candidatus Cryosericum septentrionale</name>
    <dbReference type="NCBI Taxonomy" id="2290913"/>
    <lineage>
        <taxon>Bacteria</taxon>
        <taxon>Pseudomonadati</taxon>
        <taxon>Caldisericota/Cryosericota group</taxon>
        <taxon>Candidatus Cryosericota</taxon>
        <taxon>Candidatus Cryosericia</taxon>
        <taxon>Candidatus Cryosericales</taxon>
        <taxon>Candidatus Cryosericaceae</taxon>
        <taxon>Candidatus Cryosericum</taxon>
    </lineage>
</organism>
<accession>A0A398DZZ7</accession>
<evidence type="ECO:0000313" key="2">
    <source>
        <dbReference type="Proteomes" id="UP000266113"/>
    </source>
</evidence>
<comment type="caution">
    <text evidence="1">The sequence shown here is derived from an EMBL/GenBank/DDBJ whole genome shotgun (WGS) entry which is preliminary data.</text>
</comment>
<proteinExistence type="predicted"/>
<evidence type="ECO:0000313" key="1">
    <source>
        <dbReference type="EMBL" id="RIE15961.1"/>
    </source>
</evidence>
<dbReference type="RefSeq" id="WP_119086464.1">
    <property type="nucleotide sequence ID" value="NZ_QXIY01000041.1"/>
</dbReference>
<name>A0A398DZZ7_9BACT</name>
<dbReference type="EMBL" id="QXIY01000041">
    <property type="protein sequence ID" value="RIE15961.1"/>
    <property type="molecule type" value="Genomic_DNA"/>
</dbReference>